<keyword evidence="2" id="KW-1185">Reference proteome</keyword>
<comment type="caution">
    <text evidence="1">The sequence shown here is derived from an EMBL/GenBank/DDBJ whole genome shotgun (WGS) entry which is preliminary data.</text>
</comment>
<gene>
    <name evidence="1" type="ORF">Pint_15566</name>
</gene>
<proteinExistence type="predicted"/>
<organism evidence="1 2">
    <name type="scientific">Pistacia integerrima</name>
    <dbReference type="NCBI Taxonomy" id="434235"/>
    <lineage>
        <taxon>Eukaryota</taxon>
        <taxon>Viridiplantae</taxon>
        <taxon>Streptophyta</taxon>
        <taxon>Embryophyta</taxon>
        <taxon>Tracheophyta</taxon>
        <taxon>Spermatophyta</taxon>
        <taxon>Magnoliopsida</taxon>
        <taxon>eudicotyledons</taxon>
        <taxon>Gunneridae</taxon>
        <taxon>Pentapetalae</taxon>
        <taxon>rosids</taxon>
        <taxon>malvids</taxon>
        <taxon>Sapindales</taxon>
        <taxon>Anacardiaceae</taxon>
        <taxon>Pistacia</taxon>
    </lineage>
</organism>
<dbReference type="EMBL" id="CM047737">
    <property type="protein sequence ID" value="KAJ0047656.1"/>
    <property type="molecule type" value="Genomic_DNA"/>
</dbReference>
<dbReference type="Proteomes" id="UP001163603">
    <property type="component" value="Chromosome 2"/>
</dbReference>
<name>A0ACC0Z807_9ROSI</name>
<reference evidence="2" key="1">
    <citation type="journal article" date="2023" name="G3 (Bethesda)">
        <title>Genome assembly and association tests identify interacting loci associated with vigor, precocity, and sex in interspecific pistachio rootstocks.</title>
        <authorList>
            <person name="Palmer W."/>
            <person name="Jacygrad E."/>
            <person name="Sagayaradj S."/>
            <person name="Cavanaugh K."/>
            <person name="Han R."/>
            <person name="Bertier L."/>
            <person name="Beede B."/>
            <person name="Kafkas S."/>
            <person name="Golino D."/>
            <person name="Preece J."/>
            <person name="Michelmore R."/>
        </authorList>
    </citation>
    <scope>NUCLEOTIDE SEQUENCE [LARGE SCALE GENOMIC DNA]</scope>
</reference>
<accession>A0ACC0Z807</accession>
<sequence length="139" mass="15938">MNWQISEDEITFLTGGDDHNDDNVVLEKLFCPNLKLLVVTEGSKGCRHYTKVMHLSVRYLAARLRSKPIQDVENYCDFSLVPCVLTNGPIRVSAILGLFFRLPRSEMVTKITDFTMRNRVWFAIWGFFVCDLGFRASGN</sequence>
<protein>
    <submittedName>
        <fullName evidence="1">Uncharacterized protein</fullName>
    </submittedName>
</protein>
<evidence type="ECO:0000313" key="1">
    <source>
        <dbReference type="EMBL" id="KAJ0047656.1"/>
    </source>
</evidence>
<evidence type="ECO:0000313" key="2">
    <source>
        <dbReference type="Proteomes" id="UP001163603"/>
    </source>
</evidence>